<comment type="caution">
    <text evidence="3">The sequence shown here is derived from an EMBL/GenBank/DDBJ whole genome shotgun (WGS) entry which is preliminary data.</text>
</comment>
<dbReference type="AlphaFoldDB" id="A0AAV0AJD1"/>
<feature type="region of interest" description="Disordered" evidence="1">
    <location>
        <begin position="1"/>
        <end position="59"/>
    </location>
</feature>
<dbReference type="InterPro" id="IPR012965">
    <property type="entry name" value="Msb1/Mug8_dom"/>
</dbReference>
<dbReference type="Pfam" id="PF08101">
    <property type="entry name" value="Msb1-Mug8_dom"/>
    <property type="match status" value="1"/>
</dbReference>
<dbReference type="InterPro" id="IPR008936">
    <property type="entry name" value="Rho_GTPase_activation_prot"/>
</dbReference>
<accession>A0AAV0AJD1</accession>
<gene>
    <name evidence="3" type="ORF">PPACK8108_LOCUS3125</name>
</gene>
<dbReference type="Proteomes" id="UP001153365">
    <property type="component" value="Unassembled WGS sequence"/>
</dbReference>
<proteinExistence type="predicted"/>
<keyword evidence="4" id="KW-1185">Reference proteome</keyword>
<sequence>MHSIFKPRGRKKKSNNQNDNTSLPSKQLNTSKSLPSLSNSPPVSSHSTLPPLPSPASVARNAQPRIDEFGRPLVNPPPAFTLASQRYNHQQNNLNQINSFNSSEKELQLMYGYIGLFTEIELDLTTTLRSISLVTQQIKSRGLETPMLFSIRALDISVQGSHSLIRCFVNDHSEFQRDLHISTPHNLSAFLKWCLARYVNLQGLRGVLGWDKYASWREAERARYISSDLLGTLPPHVSQLLIILLDLFATVSAYSHLNGMTVHKCAAIFGGFIFGLEDDLSFEETYSNWLKYSHATEHLILAHIRDMKATCTTGQLPSRMEASILGYPNIIPSLTKTHPSARLEKVARFKRFTRFYNKNLILNGANWEIEGSSTWDRLLPYQNSKKSQADQQSRAKPKFSKLYKHILNIDDDFFEETMANESELDIDLSSQQRFKSLVEKEWSGFITKGFQEPDSKKLEFDLTESERSRRKQKHDTMDWDSFAGNGFLGRETYLPNDLNFNTDFTRTVSVWPEEKKVLSKKLIKTNKSLPAFPYDIRPVEENSIYVDENFFESWADVLIGSGWTRDEFKKVSWAIVNFKSKPSRSLDLQLGSHSTDGRVDDLWVLFEEVVPPEYRDELIENGQKITGTQTKKSRRISFLKAMTRRDPKKSSNLNNALSSDARMATIREGASMEYYPSAPQKNAGTSIFSNLERKGTKKITLSPSITSTDTRSIFSVTPSVGHASQPYSNSENINHTKDGFSDFHNQNHALPYQQAASDPPNGFMADFRARAKKRQANYKIGKPSQPDVKLASEPLTEIKTFDHETHSLLEEVDLSVLGKKGREPWVNVLSREPEEGLKISEGIEEVVDSITPHPMVAIDGSESSGSSDETRNFDRPINPSPPASSRAVTPITEPEIRVEEYSQTSSPRKFEGHHNETQEESYMANEKGDTLSSFKPPPSPSQVKEIPRRIPIGQRKESLSNLTGDQSPLRKINSKKPNQFEKPVLKDPTEIISNLTVVDMFEKSEPISPQKVRTQVEGGEKGGTFKAGRK</sequence>
<dbReference type="PANTHER" id="PTHR28093:SF1">
    <property type="entry name" value="MORPHOGENESIS-RELATED PROTEIN MSB1"/>
    <property type="match status" value="1"/>
</dbReference>
<evidence type="ECO:0000313" key="3">
    <source>
        <dbReference type="EMBL" id="CAH7668603.1"/>
    </source>
</evidence>
<dbReference type="Gene3D" id="1.10.555.10">
    <property type="entry name" value="Rho GTPase activation protein"/>
    <property type="match status" value="1"/>
</dbReference>
<dbReference type="SUPFAM" id="SSF48350">
    <property type="entry name" value="GTPase activation domain, GAP"/>
    <property type="match status" value="1"/>
</dbReference>
<feature type="region of interest" description="Disordered" evidence="1">
    <location>
        <begin position="1006"/>
        <end position="1030"/>
    </location>
</feature>
<feature type="compositionally biased region" description="Low complexity" evidence="1">
    <location>
        <begin position="31"/>
        <end position="59"/>
    </location>
</feature>
<evidence type="ECO:0000313" key="4">
    <source>
        <dbReference type="Proteomes" id="UP001153365"/>
    </source>
</evidence>
<feature type="compositionally biased region" description="Basic and acidic residues" evidence="1">
    <location>
        <begin position="908"/>
        <end position="917"/>
    </location>
</feature>
<evidence type="ECO:0000256" key="1">
    <source>
        <dbReference type="SAM" id="MobiDB-lite"/>
    </source>
</evidence>
<dbReference type="EMBL" id="CALTRL010000550">
    <property type="protein sequence ID" value="CAH7668603.1"/>
    <property type="molecule type" value="Genomic_DNA"/>
</dbReference>
<feature type="domain" description="Meiotically up-regulated protein Msb1/Mug8" evidence="2">
    <location>
        <begin position="131"/>
        <end position="479"/>
    </location>
</feature>
<evidence type="ECO:0000259" key="2">
    <source>
        <dbReference type="Pfam" id="PF08101"/>
    </source>
</evidence>
<dbReference type="PANTHER" id="PTHR28093">
    <property type="entry name" value="MORPHOGENESIS-RELATED PROTEIN MSB1"/>
    <property type="match status" value="1"/>
</dbReference>
<dbReference type="InterPro" id="IPR037508">
    <property type="entry name" value="Msb1/Mug8"/>
</dbReference>
<protein>
    <recommendedName>
        <fullName evidence="2">Meiotically up-regulated protein Msb1/Mug8 domain-containing protein</fullName>
    </recommendedName>
</protein>
<feature type="region of interest" description="Disordered" evidence="1">
    <location>
        <begin position="858"/>
        <end position="981"/>
    </location>
</feature>
<name>A0AAV0AJD1_PHAPC</name>
<feature type="compositionally biased region" description="Polar residues" evidence="1">
    <location>
        <begin position="15"/>
        <end position="30"/>
    </location>
</feature>
<reference evidence="3" key="1">
    <citation type="submission" date="2022-06" db="EMBL/GenBank/DDBJ databases">
        <authorList>
            <consortium name="SYNGENTA / RWTH Aachen University"/>
        </authorList>
    </citation>
    <scope>NUCLEOTIDE SEQUENCE</scope>
</reference>
<feature type="compositionally biased region" description="Basic residues" evidence="1">
    <location>
        <begin position="1"/>
        <end position="14"/>
    </location>
</feature>
<organism evidence="3 4">
    <name type="scientific">Phakopsora pachyrhizi</name>
    <name type="common">Asian soybean rust disease fungus</name>
    <dbReference type="NCBI Taxonomy" id="170000"/>
    <lineage>
        <taxon>Eukaryota</taxon>
        <taxon>Fungi</taxon>
        <taxon>Dikarya</taxon>
        <taxon>Basidiomycota</taxon>
        <taxon>Pucciniomycotina</taxon>
        <taxon>Pucciniomycetes</taxon>
        <taxon>Pucciniales</taxon>
        <taxon>Phakopsoraceae</taxon>
        <taxon>Phakopsora</taxon>
    </lineage>
</organism>